<dbReference type="AlphaFoldDB" id="A0A173X4S4"/>
<protein>
    <submittedName>
        <fullName evidence="1">Uncharacterized protein</fullName>
    </submittedName>
</protein>
<proteinExistence type="predicted"/>
<dbReference type="RefSeq" id="WP_002604166.1">
    <property type="nucleotide sequence ID" value="NZ_BQNJ01000002.1"/>
</dbReference>
<dbReference type="GeneID" id="86065225"/>
<accession>A0A173X4S4</accession>
<dbReference type="Proteomes" id="UP000095651">
    <property type="component" value="Unassembled WGS sequence"/>
</dbReference>
<evidence type="ECO:0000313" key="2">
    <source>
        <dbReference type="Proteomes" id="UP000095651"/>
    </source>
</evidence>
<gene>
    <name evidence="1" type="ORF">ERS852407_00285</name>
</gene>
<evidence type="ECO:0000313" key="1">
    <source>
        <dbReference type="EMBL" id="CUN46819.1"/>
    </source>
</evidence>
<name>A0A173X4S4_9FIRM</name>
<organism evidence="1 2">
    <name type="scientific">Hungatella hathewayi</name>
    <dbReference type="NCBI Taxonomy" id="154046"/>
    <lineage>
        <taxon>Bacteria</taxon>
        <taxon>Bacillati</taxon>
        <taxon>Bacillota</taxon>
        <taxon>Clostridia</taxon>
        <taxon>Lachnospirales</taxon>
        <taxon>Lachnospiraceae</taxon>
        <taxon>Hungatella</taxon>
    </lineage>
</organism>
<dbReference type="PROSITE" id="PS51257">
    <property type="entry name" value="PROKAR_LIPOPROTEIN"/>
    <property type="match status" value="1"/>
</dbReference>
<reference evidence="1 2" key="1">
    <citation type="submission" date="2015-09" db="EMBL/GenBank/DDBJ databases">
        <authorList>
            <consortium name="Pathogen Informatics"/>
        </authorList>
    </citation>
    <scope>NUCLEOTIDE SEQUENCE [LARGE SCALE GENOMIC DNA]</scope>
    <source>
        <strain evidence="1 2">2789STDY5608850</strain>
    </source>
</reference>
<dbReference type="EMBL" id="CYZE01000001">
    <property type="protein sequence ID" value="CUN46819.1"/>
    <property type="molecule type" value="Genomic_DNA"/>
</dbReference>
<sequence length="45" mass="5051">MKRVCGLMLFCFGAGMAILLFIPATIMTILFIIACMVLGYNLFCW</sequence>
<dbReference type="STRING" id="154046.ERS852407_00285"/>